<dbReference type="EMBL" id="BMXG01000007">
    <property type="protein sequence ID" value="GHB99235.1"/>
    <property type="molecule type" value="Genomic_DNA"/>
</dbReference>
<evidence type="ECO:0000256" key="8">
    <source>
        <dbReference type="ARBA" id="ARBA00023295"/>
    </source>
</evidence>
<dbReference type="GO" id="GO:0003684">
    <property type="term" value="F:damaged DNA binding"/>
    <property type="evidence" value="ECO:0007669"/>
    <property type="project" value="InterPro"/>
</dbReference>
<sequence length="286" mass="32097">MSAWGQWRSVKPVVRCPDDVLAELLDGGQAFRWNRVDGVWRGVWGNYIAELTSQNDVVQWRAPVLIEDRVSRDISTYLGPDDVFADAWDALPHRSDPVLKAAMGQWPGLRLLRQPFAEAVLCFLCSSMKQITHIKQICETLALRFGAEIIPGVRALPSWSTLHRVSEGELRAAGLGYRARFIHGTSHFLAGQPGWLDVVEDLPYPEAKHRLMQLPGVGAKIADCALLFGAGKLEAFPVDTWIARVMTERYRLEGWSLEQIAHFGRAHYGQYAGLAQQYLFSSARRA</sequence>
<dbReference type="SMART" id="SM00478">
    <property type="entry name" value="ENDO3c"/>
    <property type="match status" value="1"/>
</dbReference>
<keyword evidence="8" id="KW-0326">Glycosidase</keyword>
<evidence type="ECO:0000259" key="10">
    <source>
        <dbReference type="SMART" id="SM00478"/>
    </source>
</evidence>
<reference evidence="11" key="1">
    <citation type="journal article" date="2014" name="Int. J. Syst. Evol. Microbiol.">
        <title>Complete genome sequence of Corynebacterium casei LMG S-19264T (=DSM 44701T), isolated from a smear-ripened cheese.</title>
        <authorList>
            <consortium name="US DOE Joint Genome Institute (JGI-PGF)"/>
            <person name="Walter F."/>
            <person name="Albersmeier A."/>
            <person name="Kalinowski J."/>
            <person name="Ruckert C."/>
        </authorList>
    </citation>
    <scope>NUCLEOTIDE SEQUENCE</scope>
    <source>
        <strain evidence="11">KCTC 12870</strain>
    </source>
</reference>
<dbReference type="GO" id="GO:0140078">
    <property type="term" value="F:class I DNA-(apurinic or apyrimidinic site) endonuclease activity"/>
    <property type="evidence" value="ECO:0007669"/>
    <property type="project" value="UniProtKB-EC"/>
</dbReference>
<dbReference type="AlphaFoldDB" id="A0A8J3DBJ3"/>
<dbReference type="SUPFAM" id="SSF55945">
    <property type="entry name" value="TATA-box binding protein-like"/>
    <property type="match status" value="1"/>
</dbReference>
<gene>
    <name evidence="11" type="ORF">GCM10007047_14270</name>
</gene>
<comment type="catalytic activity">
    <reaction evidence="9">
        <text>2'-deoxyribonucleotide-(2'-deoxyribose 5'-phosphate)-2'-deoxyribonucleotide-DNA = a 3'-end 2'-deoxyribonucleotide-(2,3-dehydro-2,3-deoxyribose 5'-phosphate)-DNA + a 5'-end 5'-phospho-2'-deoxyribonucleoside-DNA + H(+)</text>
        <dbReference type="Rhea" id="RHEA:66592"/>
        <dbReference type="Rhea" id="RHEA-COMP:13180"/>
        <dbReference type="Rhea" id="RHEA-COMP:16897"/>
        <dbReference type="Rhea" id="RHEA-COMP:17067"/>
        <dbReference type="ChEBI" id="CHEBI:15378"/>
        <dbReference type="ChEBI" id="CHEBI:136412"/>
        <dbReference type="ChEBI" id="CHEBI:157695"/>
        <dbReference type="ChEBI" id="CHEBI:167181"/>
        <dbReference type="EC" id="4.2.99.18"/>
    </reaction>
</comment>
<evidence type="ECO:0000256" key="9">
    <source>
        <dbReference type="ARBA" id="ARBA00044632"/>
    </source>
</evidence>
<keyword evidence="3" id="KW-0227">DNA damage</keyword>
<dbReference type="SUPFAM" id="SSF48150">
    <property type="entry name" value="DNA-glycosylase"/>
    <property type="match status" value="1"/>
</dbReference>
<dbReference type="GO" id="GO:0008534">
    <property type="term" value="F:oxidized purine nucleobase lesion DNA N-glycosylase activity"/>
    <property type="evidence" value="ECO:0007669"/>
    <property type="project" value="InterPro"/>
</dbReference>
<reference evidence="11" key="2">
    <citation type="submission" date="2020-09" db="EMBL/GenBank/DDBJ databases">
        <authorList>
            <person name="Sun Q."/>
            <person name="Kim S."/>
        </authorList>
    </citation>
    <scope>NUCLEOTIDE SEQUENCE</scope>
    <source>
        <strain evidence="11">KCTC 12870</strain>
    </source>
</reference>
<evidence type="ECO:0000256" key="2">
    <source>
        <dbReference type="ARBA" id="ARBA00012720"/>
    </source>
</evidence>
<organism evidence="11 12">
    <name type="scientific">Cerasicoccus arenae</name>
    <dbReference type="NCBI Taxonomy" id="424488"/>
    <lineage>
        <taxon>Bacteria</taxon>
        <taxon>Pseudomonadati</taxon>
        <taxon>Verrucomicrobiota</taxon>
        <taxon>Opitutia</taxon>
        <taxon>Puniceicoccales</taxon>
        <taxon>Cerasicoccaceae</taxon>
        <taxon>Cerasicoccus</taxon>
    </lineage>
</organism>
<comment type="caution">
    <text evidence="11">The sequence shown here is derived from an EMBL/GenBank/DDBJ whole genome shotgun (WGS) entry which is preliminary data.</text>
</comment>
<dbReference type="Gene3D" id="1.10.340.30">
    <property type="entry name" value="Hypothetical protein, domain 2"/>
    <property type="match status" value="1"/>
</dbReference>
<accession>A0A8J3DBJ3</accession>
<dbReference type="InterPro" id="IPR023170">
    <property type="entry name" value="HhH_base_excis_C"/>
</dbReference>
<dbReference type="Pfam" id="PF07934">
    <property type="entry name" value="OGG_N"/>
    <property type="match status" value="1"/>
</dbReference>
<dbReference type="EC" id="4.2.99.18" evidence="2"/>
<keyword evidence="7" id="KW-0511">Multifunctional enzyme</keyword>
<evidence type="ECO:0000313" key="11">
    <source>
        <dbReference type="EMBL" id="GHB99235.1"/>
    </source>
</evidence>
<dbReference type="PANTHER" id="PTHR10242">
    <property type="entry name" value="8-OXOGUANINE DNA GLYCOSYLASE"/>
    <property type="match status" value="1"/>
</dbReference>
<comment type="similarity">
    <text evidence="1">Belongs to the type-1 OGG1 family.</text>
</comment>
<feature type="domain" description="HhH-GPD" evidence="10">
    <location>
        <begin position="128"/>
        <end position="277"/>
    </location>
</feature>
<dbReference type="InterPro" id="IPR003265">
    <property type="entry name" value="HhH-GPD_domain"/>
</dbReference>
<keyword evidence="12" id="KW-1185">Reference proteome</keyword>
<dbReference type="InterPro" id="IPR052054">
    <property type="entry name" value="Oxidative_DNA_repair_enzyme"/>
</dbReference>
<keyword evidence="4" id="KW-0378">Hydrolase</keyword>
<dbReference type="CDD" id="cd00056">
    <property type="entry name" value="ENDO3c"/>
    <property type="match status" value="1"/>
</dbReference>
<evidence type="ECO:0000256" key="3">
    <source>
        <dbReference type="ARBA" id="ARBA00022763"/>
    </source>
</evidence>
<protein>
    <recommendedName>
        <fullName evidence="2">DNA-(apurinic or apyrimidinic site) lyase</fullName>
        <ecNumber evidence="2">4.2.99.18</ecNumber>
    </recommendedName>
</protein>
<name>A0A8J3DBJ3_9BACT</name>
<dbReference type="PANTHER" id="PTHR10242:SF2">
    <property type="entry name" value="N-GLYCOSYLASE_DNA LYASE"/>
    <property type="match status" value="1"/>
</dbReference>
<dbReference type="GO" id="GO:0006289">
    <property type="term" value="P:nucleotide-excision repair"/>
    <property type="evidence" value="ECO:0007669"/>
    <property type="project" value="InterPro"/>
</dbReference>
<dbReference type="InterPro" id="IPR012904">
    <property type="entry name" value="OGG_N"/>
</dbReference>
<dbReference type="InterPro" id="IPR011257">
    <property type="entry name" value="DNA_glycosylase"/>
</dbReference>
<keyword evidence="5" id="KW-0234">DNA repair</keyword>
<keyword evidence="6" id="KW-0456">Lyase</keyword>
<evidence type="ECO:0000313" key="12">
    <source>
        <dbReference type="Proteomes" id="UP000642829"/>
    </source>
</evidence>
<evidence type="ECO:0000256" key="5">
    <source>
        <dbReference type="ARBA" id="ARBA00023204"/>
    </source>
</evidence>
<evidence type="ECO:0000256" key="7">
    <source>
        <dbReference type="ARBA" id="ARBA00023268"/>
    </source>
</evidence>
<evidence type="ECO:0000256" key="6">
    <source>
        <dbReference type="ARBA" id="ARBA00023239"/>
    </source>
</evidence>
<dbReference type="GO" id="GO:0006284">
    <property type="term" value="P:base-excision repair"/>
    <property type="evidence" value="ECO:0007669"/>
    <property type="project" value="InterPro"/>
</dbReference>
<dbReference type="Proteomes" id="UP000642829">
    <property type="component" value="Unassembled WGS sequence"/>
</dbReference>
<dbReference type="Pfam" id="PF00730">
    <property type="entry name" value="HhH-GPD"/>
    <property type="match status" value="1"/>
</dbReference>
<dbReference type="Gene3D" id="1.10.1670.10">
    <property type="entry name" value="Helix-hairpin-Helix base-excision DNA repair enzymes (C-terminal)"/>
    <property type="match status" value="1"/>
</dbReference>
<evidence type="ECO:0000256" key="4">
    <source>
        <dbReference type="ARBA" id="ARBA00022801"/>
    </source>
</evidence>
<proteinExistence type="inferred from homology"/>
<evidence type="ECO:0000256" key="1">
    <source>
        <dbReference type="ARBA" id="ARBA00010679"/>
    </source>
</evidence>
<dbReference type="Gene3D" id="3.30.310.260">
    <property type="match status" value="1"/>
</dbReference>